<sequence length="989" mass="98564">MAAATGRKAIPSKLPELVCVVHSSGAYVGSAASSVVEGTRVGSVASRIKPGFPVLCLAKDRGLVSPSVANDFHKVEAPLLEGPSTEAIPCVAVLGVVPLTAGPYLLLVTGASTVASLPCGAVAWAIEAVRAVPLTLAATKVSSGADLLPWEVESIEDDVQLLAMLTGTLTNGSFVFATQYDATLTCQAIALQTAHDAATGADPFPGATLAGEAAAVPAPGAATEALAAEAAAALASPTASPLAAAPPAGAVFLPALRYRQSPAAPFGTTDLLRSDGRVMWNRWMLGGAPDGVGIGEPAGAAACTRPLIALPGLAAFVPPVAQGFIISRPALTIGEPAVRVSLTVFSRRSCAHVGTRFFTRGVDEAGSPANAAETEQIVVASDGATTAFVQARGSIPVFWDQRPSLRWTPKVTVAPAAASAAAFRRHAAALQAAHGDGPVLAVCLIDRKGDQQMLGDAFGRACVGMLGSTGEGPADADGKQPYDQVSVAGDALRRNGWGYLWFDFHAECKGMRWGNLSKLLRAAAERVASGSRGGASTPSGAAPDLGVFRSAPAGAGEGGSLVLCLQRGVTRTNCMDNLDRTNVVQSLFARRAALLAASPKPWAPAARDAVTLWEATLAAAESGPGSAKGAAKAAAALSTKGASAGLLASPFAGFERAFMNAWADNADAMSVLYSGTKALKTDFTRTGATSVQGRLADGWHAVSRWFLGNFQDGRTQDAWDVVTGAVRFQRARPGAPDADAHDADSAAASAAADSAAGSGMASTDSGLASGRSADGLGSAGSGKAAGGAAFGRSPAAAVRPQSARSAIRSHLSSVTPAGFLLRSALALACLAAAAASATAVVHGTALSRAEEAAGAGGGILAAAGALPWPIGASPADDRDASAGLLGAALAAVAGAARSAASAIGASGLETVPDPSARLTTGAIICGGAAAFVAMAAAAAFATKVGIPSAVVEPTVRRLGPKPPLDRKTCDFAGVVAGAGSGKAPRHKIE</sequence>
<dbReference type="PROSITE" id="PS50275">
    <property type="entry name" value="SAC"/>
    <property type="match status" value="1"/>
</dbReference>
<keyword evidence="1" id="KW-1133">Transmembrane helix</keyword>
<feature type="transmembrane region" description="Helical" evidence="1">
    <location>
        <begin position="852"/>
        <end position="870"/>
    </location>
</feature>
<keyword evidence="4" id="KW-1185">Reference proteome</keyword>
<dbReference type="Proteomes" id="UP000323011">
    <property type="component" value="Unassembled WGS sequence"/>
</dbReference>
<feature type="domain" description="SAC" evidence="2">
    <location>
        <begin position="165"/>
        <end position="675"/>
    </location>
</feature>
<dbReference type="GO" id="GO:0043812">
    <property type="term" value="F:phosphatidylinositol-4-phosphate phosphatase activity"/>
    <property type="evidence" value="ECO:0007669"/>
    <property type="project" value="TreeGrafter"/>
</dbReference>
<dbReference type="EMBL" id="VLTN01000044">
    <property type="protein sequence ID" value="KAA0149317.1"/>
    <property type="molecule type" value="Genomic_DNA"/>
</dbReference>
<dbReference type="PANTHER" id="PTHR45662">
    <property type="entry name" value="PHOSPHATIDYLINOSITIDE PHOSPHATASE SAC1"/>
    <property type="match status" value="1"/>
</dbReference>
<name>A0A5A8C9H1_CAFRO</name>
<dbReference type="GO" id="GO:0046856">
    <property type="term" value="P:phosphatidylinositol dephosphorylation"/>
    <property type="evidence" value="ECO:0007669"/>
    <property type="project" value="TreeGrafter"/>
</dbReference>
<evidence type="ECO:0000256" key="1">
    <source>
        <dbReference type="SAM" id="Phobius"/>
    </source>
</evidence>
<dbReference type="PANTHER" id="PTHR45662:SF2">
    <property type="entry name" value="PHOSPHATIDYLINOSITOL-3-PHOSPHATASE SAC1"/>
    <property type="match status" value="1"/>
</dbReference>
<evidence type="ECO:0000313" key="4">
    <source>
        <dbReference type="Proteomes" id="UP000323011"/>
    </source>
</evidence>
<organism evidence="3 4">
    <name type="scientific">Cafeteria roenbergensis</name>
    <name type="common">Marine flagellate</name>
    <dbReference type="NCBI Taxonomy" id="33653"/>
    <lineage>
        <taxon>Eukaryota</taxon>
        <taxon>Sar</taxon>
        <taxon>Stramenopiles</taxon>
        <taxon>Bigyra</taxon>
        <taxon>Opalozoa</taxon>
        <taxon>Bicosoecida</taxon>
        <taxon>Cafeteriaceae</taxon>
        <taxon>Cafeteria</taxon>
    </lineage>
</organism>
<gene>
    <name evidence="3" type="ORF">FNF29_06022</name>
</gene>
<accession>A0A5A8C9H1</accession>
<keyword evidence="1" id="KW-0812">Transmembrane</keyword>
<dbReference type="Pfam" id="PF02383">
    <property type="entry name" value="Syja_N"/>
    <property type="match status" value="1"/>
</dbReference>
<dbReference type="GO" id="GO:0005783">
    <property type="term" value="C:endoplasmic reticulum"/>
    <property type="evidence" value="ECO:0007669"/>
    <property type="project" value="TreeGrafter"/>
</dbReference>
<protein>
    <recommendedName>
        <fullName evidence="2">SAC domain-containing protein</fullName>
    </recommendedName>
</protein>
<feature type="transmembrane region" description="Helical" evidence="1">
    <location>
        <begin position="819"/>
        <end position="840"/>
    </location>
</feature>
<dbReference type="InterPro" id="IPR002013">
    <property type="entry name" value="SAC_dom"/>
</dbReference>
<comment type="caution">
    <text evidence="3">The sequence shown here is derived from an EMBL/GenBank/DDBJ whole genome shotgun (WGS) entry which is preliminary data.</text>
</comment>
<feature type="transmembrane region" description="Helical" evidence="1">
    <location>
        <begin position="918"/>
        <end position="941"/>
    </location>
</feature>
<evidence type="ECO:0000313" key="3">
    <source>
        <dbReference type="EMBL" id="KAA0149317.1"/>
    </source>
</evidence>
<dbReference type="AlphaFoldDB" id="A0A5A8C9H1"/>
<keyword evidence="1" id="KW-0472">Membrane</keyword>
<proteinExistence type="predicted"/>
<evidence type="ECO:0000259" key="2">
    <source>
        <dbReference type="PROSITE" id="PS50275"/>
    </source>
</evidence>
<reference evidence="3 4" key="1">
    <citation type="submission" date="2019-07" db="EMBL/GenBank/DDBJ databases">
        <title>Genomes of Cafeteria roenbergensis.</title>
        <authorList>
            <person name="Fischer M.G."/>
            <person name="Hackl T."/>
            <person name="Roman M."/>
        </authorList>
    </citation>
    <scope>NUCLEOTIDE SEQUENCE [LARGE SCALE GENOMIC DNA]</scope>
    <source>
        <strain evidence="3 4">BVI</strain>
    </source>
</reference>